<evidence type="ECO:0000313" key="2">
    <source>
        <dbReference type="Proteomes" id="UP000024635"/>
    </source>
</evidence>
<name>A0A016VGC6_9BILA</name>
<organism evidence="1 2">
    <name type="scientific">Ancylostoma ceylanicum</name>
    <dbReference type="NCBI Taxonomy" id="53326"/>
    <lineage>
        <taxon>Eukaryota</taxon>
        <taxon>Metazoa</taxon>
        <taxon>Ecdysozoa</taxon>
        <taxon>Nematoda</taxon>
        <taxon>Chromadorea</taxon>
        <taxon>Rhabditida</taxon>
        <taxon>Rhabditina</taxon>
        <taxon>Rhabditomorpha</taxon>
        <taxon>Strongyloidea</taxon>
        <taxon>Ancylostomatidae</taxon>
        <taxon>Ancylostomatinae</taxon>
        <taxon>Ancylostoma</taxon>
    </lineage>
</organism>
<reference evidence="2" key="1">
    <citation type="journal article" date="2015" name="Nat. Genet.">
        <title>The genome and transcriptome of the zoonotic hookworm Ancylostoma ceylanicum identify infection-specific gene families.</title>
        <authorList>
            <person name="Schwarz E.M."/>
            <person name="Hu Y."/>
            <person name="Antoshechkin I."/>
            <person name="Miller M.M."/>
            <person name="Sternberg P.W."/>
            <person name="Aroian R.V."/>
        </authorList>
    </citation>
    <scope>NUCLEOTIDE SEQUENCE</scope>
    <source>
        <strain evidence="2">HY135</strain>
    </source>
</reference>
<dbReference type="Proteomes" id="UP000024635">
    <property type="component" value="Unassembled WGS sequence"/>
</dbReference>
<comment type="caution">
    <text evidence="1">The sequence shown here is derived from an EMBL/GenBank/DDBJ whole genome shotgun (WGS) entry which is preliminary data.</text>
</comment>
<protein>
    <submittedName>
        <fullName evidence="1">Uncharacterized protein</fullName>
    </submittedName>
</protein>
<evidence type="ECO:0000313" key="1">
    <source>
        <dbReference type="EMBL" id="EYC26669.1"/>
    </source>
</evidence>
<sequence length="127" mass="13670">MCGVCVCVVRTTRAKSADGWIRGAACSPRSSMDLRSPQAGAAAVVAAAAAVGDTKEVAKSCYMITHGRNAAECGRSLSKKVHVYEEGVRSPLIITTSYGEEDALEKKISTRNLRETDTIRWDPPQRI</sequence>
<accession>A0A016VGC6</accession>
<gene>
    <name evidence="1" type="primary">Acey_s0010.g899</name>
    <name evidence="1" type="ORF">Y032_0010g899</name>
</gene>
<keyword evidence="2" id="KW-1185">Reference proteome</keyword>
<dbReference type="AlphaFoldDB" id="A0A016VGC6"/>
<dbReference type="EMBL" id="JARK01001346">
    <property type="protein sequence ID" value="EYC26669.1"/>
    <property type="molecule type" value="Genomic_DNA"/>
</dbReference>
<proteinExistence type="predicted"/>